<dbReference type="PANTHER" id="PTHR36870:SF1">
    <property type="entry name" value="CHROMOSOME 17 C17ORF78 HOMOLOG"/>
    <property type="match status" value="1"/>
</dbReference>
<dbReference type="AlphaFoldDB" id="A0A4X2KT22"/>
<keyword evidence="3" id="KW-1185">Reference proteome</keyword>
<name>A0A4X2KT22_VOMUR</name>
<dbReference type="GeneTree" id="ENSGT00390000008122"/>
<feature type="transmembrane region" description="Helical" evidence="1">
    <location>
        <begin position="155"/>
        <end position="178"/>
    </location>
</feature>
<keyword evidence="1" id="KW-1133">Transmembrane helix</keyword>
<evidence type="ECO:0000313" key="3">
    <source>
        <dbReference type="Proteomes" id="UP000314987"/>
    </source>
</evidence>
<reference evidence="3" key="1">
    <citation type="submission" date="2018-12" db="EMBL/GenBank/DDBJ databases">
        <authorList>
            <person name="Yazar S."/>
        </authorList>
    </citation>
    <scope>NUCLEOTIDE SEQUENCE [LARGE SCALE GENOMIC DNA]</scope>
</reference>
<dbReference type="Ensembl" id="ENSVURT00010017553.1">
    <property type="protein sequence ID" value="ENSVURP00010015439.1"/>
    <property type="gene ID" value="ENSVURG00010011837.1"/>
</dbReference>
<reference evidence="2" key="2">
    <citation type="submission" date="2025-08" db="UniProtKB">
        <authorList>
            <consortium name="Ensembl"/>
        </authorList>
    </citation>
    <scope>IDENTIFICATION</scope>
</reference>
<evidence type="ECO:0000313" key="2">
    <source>
        <dbReference type="Ensembl" id="ENSVURP00010015439.1"/>
    </source>
</evidence>
<reference evidence="2" key="3">
    <citation type="submission" date="2025-09" db="UniProtKB">
        <authorList>
            <consortium name="Ensembl"/>
        </authorList>
    </citation>
    <scope>IDENTIFICATION</scope>
</reference>
<organism evidence="2 3">
    <name type="scientific">Vombatus ursinus</name>
    <name type="common">Common wombat</name>
    <dbReference type="NCBI Taxonomy" id="29139"/>
    <lineage>
        <taxon>Eukaryota</taxon>
        <taxon>Metazoa</taxon>
        <taxon>Chordata</taxon>
        <taxon>Craniata</taxon>
        <taxon>Vertebrata</taxon>
        <taxon>Euteleostomi</taxon>
        <taxon>Mammalia</taxon>
        <taxon>Metatheria</taxon>
        <taxon>Diprotodontia</taxon>
        <taxon>Vombatidae</taxon>
        <taxon>Vombatus</taxon>
    </lineage>
</organism>
<dbReference type="PANTHER" id="PTHR36870">
    <property type="entry name" value="C17ORF78 ISOFORM 2"/>
    <property type="match status" value="1"/>
</dbReference>
<evidence type="ECO:0000256" key="1">
    <source>
        <dbReference type="SAM" id="Phobius"/>
    </source>
</evidence>
<keyword evidence="1" id="KW-0812">Transmembrane</keyword>
<dbReference type="Proteomes" id="UP000314987">
    <property type="component" value="Unassembled WGS sequence"/>
</dbReference>
<dbReference type="Pfam" id="PF15829">
    <property type="entry name" value="DUF4711"/>
    <property type="match status" value="1"/>
</dbReference>
<dbReference type="OMA" id="FIIFEVP"/>
<accession>A0A4X2KT22</accession>
<keyword evidence="1" id="KW-0472">Membrane</keyword>
<dbReference type="STRING" id="29139.ENSVURP00010015439"/>
<sequence length="233" mass="25344">ESAVFSHLWPLPLPEAQEDAKKEAPGQNQTVASLQCLGSGGKVTINLQDSEGRSKARYTLKSLSVISAPLQDNLTGPRCYLSTAPKLWFQAGRHLTVQVLLPSISNCKFYPVVEASSERLSPTTTITTTAEDSEEEKAPITDTDEDLLLRKKWSVVVKSLIAVILLSSGLAITVFVIFEVPCPPAWRRAGNLCHCQQWRRQKEDGIGGGPQPGASGAPIIGKPEKESCIFFIM</sequence>
<protein>
    <submittedName>
        <fullName evidence="2">Uncharacterized protein</fullName>
    </submittedName>
</protein>
<proteinExistence type="predicted"/>
<dbReference type="InterPro" id="IPR031668">
    <property type="entry name" value="DUF4711"/>
</dbReference>